<name>A0A4S4LNL5_9AGAM</name>
<accession>A0A4S4LNL5</accession>
<keyword evidence="2" id="KW-1185">Reference proteome</keyword>
<evidence type="ECO:0000313" key="1">
    <source>
        <dbReference type="EMBL" id="THH13477.1"/>
    </source>
</evidence>
<dbReference type="Proteomes" id="UP000310158">
    <property type="component" value="Unassembled WGS sequence"/>
</dbReference>
<gene>
    <name evidence="1" type="ORF">EW146_g6743</name>
</gene>
<feature type="non-terminal residue" evidence="1">
    <location>
        <position position="1"/>
    </location>
</feature>
<sequence>LEAPAATMTKDGTYQCKKHGSVCELLYLPPFSPPPLELALKPTRSVQPMLRMEEADQQG</sequence>
<organism evidence="1 2">
    <name type="scientific">Bondarzewia mesenterica</name>
    <dbReference type="NCBI Taxonomy" id="1095465"/>
    <lineage>
        <taxon>Eukaryota</taxon>
        <taxon>Fungi</taxon>
        <taxon>Dikarya</taxon>
        <taxon>Basidiomycota</taxon>
        <taxon>Agaricomycotina</taxon>
        <taxon>Agaricomycetes</taxon>
        <taxon>Russulales</taxon>
        <taxon>Bondarzewiaceae</taxon>
        <taxon>Bondarzewia</taxon>
    </lineage>
</organism>
<evidence type="ECO:0000313" key="2">
    <source>
        <dbReference type="Proteomes" id="UP000310158"/>
    </source>
</evidence>
<protein>
    <submittedName>
        <fullName evidence="1">Uncharacterized protein</fullName>
    </submittedName>
</protein>
<dbReference type="EMBL" id="SGPL01000351">
    <property type="protein sequence ID" value="THH13477.1"/>
    <property type="molecule type" value="Genomic_DNA"/>
</dbReference>
<reference evidence="1 2" key="1">
    <citation type="submission" date="2019-02" db="EMBL/GenBank/DDBJ databases">
        <title>Genome sequencing of the rare red list fungi Bondarzewia mesenterica.</title>
        <authorList>
            <person name="Buettner E."/>
            <person name="Kellner H."/>
        </authorList>
    </citation>
    <scope>NUCLEOTIDE SEQUENCE [LARGE SCALE GENOMIC DNA]</scope>
    <source>
        <strain evidence="1 2">DSM 108281</strain>
    </source>
</reference>
<proteinExistence type="predicted"/>
<dbReference type="AlphaFoldDB" id="A0A4S4LNL5"/>
<comment type="caution">
    <text evidence="1">The sequence shown here is derived from an EMBL/GenBank/DDBJ whole genome shotgun (WGS) entry which is preliminary data.</text>
</comment>